<proteinExistence type="predicted"/>
<dbReference type="SUPFAM" id="SSF48230">
    <property type="entry name" value="Chondroitin AC/alginate lyase"/>
    <property type="match status" value="1"/>
</dbReference>
<dbReference type="InterPro" id="IPR032518">
    <property type="entry name" value="HepII_N"/>
</dbReference>
<feature type="domain" description="Heparinase II/III-like C-terminal" evidence="3">
    <location>
        <begin position="485"/>
        <end position="671"/>
    </location>
</feature>
<dbReference type="RefSeq" id="WP_345026079.1">
    <property type="nucleotide sequence ID" value="NZ_BAABEY010000001.1"/>
</dbReference>
<name>A0ABP8LMW6_9BACT</name>
<evidence type="ECO:0000256" key="1">
    <source>
        <dbReference type="ARBA" id="ARBA00004196"/>
    </source>
</evidence>
<dbReference type="Gene3D" id="1.50.10.100">
    <property type="entry name" value="Chondroitin AC/alginate lyase"/>
    <property type="match status" value="1"/>
</dbReference>
<feature type="chain" id="PRO_5046651012" evidence="2">
    <location>
        <begin position="21"/>
        <end position="834"/>
    </location>
</feature>
<evidence type="ECO:0000313" key="5">
    <source>
        <dbReference type="EMBL" id="GAA4431220.1"/>
    </source>
</evidence>
<gene>
    <name evidence="5" type="ORF">GCM10023091_01560</name>
</gene>
<dbReference type="Gene3D" id="2.70.98.70">
    <property type="match status" value="1"/>
</dbReference>
<keyword evidence="2" id="KW-0732">Signal</keyword>
<sequence length="834" mass="93622">MKLSYLKYILFLLAATRAYGQSATPLTVFLQTPKPAGNSVIRINPVVLMWPYRKGSGITYDVRLSMDSLFSREPVWKARELPGAMYNPHRLLEKGIWYWQYRVSGKQWSERLKFLVPENAVSVVSPAPEKFLGGIPEGHPRILADPGQDFRSFAKRAEALAILKEAEQALSVEMKTGSENLNPKAGRDSLTALQEERRQKDAVVRIGHRIRNTVIPLCQGYLLTGDPRYRDKAIGIAMQISSWGPGGISSQSDFTDGISMYGMALVFDTFHNHLDSEKKAQLIRSVKVRADRFYNHWVNNIESKILSGHVWQLLLNEFFKTALALYGHEDKATEWLSYAYELFLGRTPVLGGIGGGWAEGASYFRMNIDMLVDIPEKIKRYTGFDFIASHPWYRNQADWLIYQVPPGGSADGFGDNTEELSTPPPFFAAYADVMGNLLDDSRFRWYLQKMHELQDFDLATEPVLRWHRLVHPTVSSEKKPGDPPRLRMGRVFPEAGVASLHTDPLHPGHDIMVAFRASPYGAYGHAHADQNTFNVMVDGKRLFFRTGYKVAMNDPHRLGWSMHTKAHNGILVNGKGQPYSIEAGGRIRYFLQGKTLAYVAGDASGAYKSKEKSVDSGLRKFLRHIVLLKPGILVVYDELEAENPAIWSWLIHSLGHMTIDSAGNGYTGRTGSITGTGKLWSSAPLSWSLKNKFDVPAVSYRSSPGKPGKEYSNDQWHLAATSSAPTRVMRFLSIIRIQRDNNQIIEVRELPGSADDAVVIETAGWKISANLSENLPLSLRIGSASEDVIFSLYDTEIKAGNRIFTGQRKHGPKLWESTREGDKLFEAEDFISDF</sequence>
<comment type="caution">
    <text evidence="5">The sequence shown here is derived from an EMBL/GenBank/DDBJ whole genome shotgun (WGS) entry which is preliminary data.</text>
</comment>
<evidence type="ECO:0000259" key="4">
    <source>
        <dbReference type="Pfam" id="PF16332"/>
    </source>
</evidence>
<evidence type="ECO:0000313" key="6">
    <source>
        <dbReference type="Proteomes" id="UP001501508"/>
    </source>
</evidence>
<feature type="domain" description="Heparinase II N-terminal" evidence="4">
    <location>
        <begin position="31"/>
        <end position="470"/>
    </location>
</feature>
<dbReference type="Pfam" id="PF07940">
    <property type="entry name" value="Hepar_II_III_C"/>
    <property type="match status" value="1"/>
</dbReference>
<evidence type="ECO:0000256" key="2">
    <source>
        <dbReference type="SAM" id="SignalP"/>
    </source>
</evidence>
<dbReference type="InterPro" id="IPR013783">
    <property type="entry name" value="Ig-like_fold"/>
</dbReference>
<feature type="signal peptide" evidence="2">
    <location>
        <begin position="1"/>
        <end position="20"/>
    </location>
</feature>
<protein>
    <submittedName>
        <fullName evidence="5">DUF4962 domain-containing protein</fullName>
    </submittedName>
</protein>
<keyword evidence="6" id="KW-1185">Reference proteome</keyword>
<evidence type="ECO:0000259" key="3">
    <source>
        <dbReference type="Pfam" id="PF07940"/>
    </source>
</evidence>
<dbReference type="InterPro" id="IPR008929">
    <property type="entry name" value="Chondroitin_lyas"/>
</dbReference>
<reference evidence="6" key="1">
    <citation type="journal article" date="2019" name="Int. J. Syst. Evol. Microbiol.">
        <title>The Global Catalogue of Microorganisms (GCM) 10K type strain sequencing project: providing services to taxonomists for standard genome sequencing and annotation.</title>
        <authorList>
            <consortium name="The Broad Institute Genomics Platform"/>
            <consortium name="The Broad Institute Genome Sequencing Center for Infectious Disease"/>
            <person name="Wu L."/>
            <person name="Ma J."/>
        </authorList>
    </citation>
    <scope>NUCLEOTIDE SEQUENCE [LARGE SCALE GENOMIC DNA]</scope>
    <source>
        <strain evidence="6">JCM 31920</strain>
    </source>
</reference>
<dbReference type="Pfam" id="PF16332">
    <property type="entry name" value="DUF4962"/>
    <property type="match status" value="1"/>
</dbReference>
<dbReference type="Gene3D" id="2.60.40.10">
    <property type="entry name" value="Immunoglobulins"/>
    <property type="match status" value="1"/>
</dbReference>
<comment type="subcellular location">
    <subcellularLocation>
        <location evidence="1">Cell envelope</location>
    </subcellularLocation>
</comment>
<organism evidence="5 6">
    <name type="scientific">Ravibacter arvi</name>
    <dbReference type="NCBI Taxonomy" id="2051041"/>
    <lineage>
        <taxon>Bacteria</taxon>
        <taxon>Pseudomonadati</taxon>
        <taxon>Bacteroidota</taxon>
        <taxon>Cytophagia</taxon>
        <taxon>Cytophagales</taxon>
        <taxon>Spirosomataceae</taxon>
        <taxon>Ravibacter</taxon>
    </lineage>
</organism>
<dbReference type="EMBL" id="BAABEY010000001">
    <property type="protein sequence ID" value="GAA4431220.1"/>
    <property type="molecule type" value="Genomic_DNA"/>
</dbReference>
<dbReference type="Proteomes" id="UP001501508">
    <property type="component" value="Unassembled WGS sequence"/>
</dbReference>
<dbReference type="InterPro" id="IPR012480">
    <property type="entry name" value="Hepar_II_III_C"/>
</dbReference>
<accession>A0ABP8LMW6</accession>